<dbReference type="Gene3D" id="3.40.50.720">
    <property type="entry name" value="NAD(P)-binding Rossmann-like Domain"/>
    <property type="match status" value="1"/>
</dbReference>
<sequence>MIKLEVDLVEQIPQLRRMSATERAKEKEEINSVVSGKNLLVTGGANGLGSAFVKVFLQHDINKVTIIDVDNVKGQMSASAINKTAGYEKATYIRADVTKHEEMIDAFKKSSEAMDGIDIVINNAGILDERRWEREIAVNINGNVSCALLAIEHMAMDKGGRGGVLINVAQHCNSETSAQLPIYTATKWATIGFSKALGTSHQFEKKGIRIITLCPGLTETALTIDGPNKLLSRVMKADFVKNLEQLPIQTGEHGSIWVIENGAHPYEACIPEPQALRRTFKDNYAMDQEVQHVKKKLARDNHENTQAPIGLATCG</sequence>
<name>A0ABM3GP79_NEOLC</name>
<dbReference type="InterPro" id="IPR036291">
    <property type="entry name" value="NAD(P)-bd_dom_sf"/>
</dbReference>
<keyword evidence="4" id="KW-1185">Reference proteome</keyword>
<dbReference type="RefSeq" id="XP_046602078.1">
    <property type="nucleotide sequence ID" value="XM_046746122.1"/>
</dbReference>
<organism evidence="4 5">
    <name type="scientific">Neodiprion lecontei</name>
    <name type="common">Redheaded pine sawfly</name>
    <dbReference type="NCBI Taxonomy" id="441921"/>
    <lineage>
        <taxon>Eukaryota</taxon>
        <taxon>Metazoa</taxon>
        <taxon>Ecdysozoa</taxon>
        <taxon>Arthropoda</taxon>
        <taxon>Hexapoda</taxon>
        <taxon>Insecta</taxon>
        <taxon>Pterygota</taxon>
        <taxon>Neoptera</taxon>
        <taxon>Endopterygota</taxon>
        <taxon>Hymenoptera</taxon>
        <taxon>Tenthredinoidea</taxon>
        <taxon>Diprionidae</taxon>
        <taxon>Diprioninae</taxon>
        <taxon>Neodiprion</taxon>
    </lineage>
</organism>
<gene>
    <name evidence="5" type="primary">LOC107221468</name>
</gene>
<reference evidence="5" key="1">
    <citation type="submission" date="2025-08" db="UniProtKB">
        <authorList>
            <consortium name="RefSeq"/>
        </authorList>
    </citation>
    <scope>IDENTIFICATION</scope>
    <source>
        <tissue evidence="5">Thorax and Abdomen</tissue>
    </source>
</reference>
<evidence type="ECO:0000256" key="3">
    <source>
        <dbReference type="RuleBase" id="RU000363"/>
    </source>
</evidence>
<dbReference type="PANTHER" id="PTHR44229">
    <property type="entry name" value="15-HYDROXYPROSTAGLANDIN DEHYDROGENASE [NAD(+)]"/>
    <property type="match status" value="1"/>
</dbReference>
<evidence type="ECO:0000313" key="5">
    <source>
        <dbReference type="RefSeq" id="XP_046602078.1"/>
    </source>
</evidence>
<dbReference type="Pfam" id="PF00106">
    <property type="entry name" value="adh_short"/>
    <property type="match status" value="1"/>
</dbReference>
<dbReference type="PRINTS" id="PR01167">
    <property type="entry name" value="INSADHFAMILY"/>
</dbReference>
<comment type="similarity">
    <text evidence="1 3">Belongs to the short-chain dehydrogenases/reductases (SDR) family.</text>
</comment>
<dbReference type="PRINTS" id="PR00080">
    <property type="entry name" value="SDRFAMILY"/>
</dbReference>
<protein>
    <submittedName>
        <fullName evidence="5">15-hydroxyprostaglandin dehydrogenase [NAD(+)] isoform X2</fullName>
    </submittedName>
</protein>
<accession>A0ABM3GP79</accession>
<evidence type="ECO:0000256" key="2">
    <source>
        <dbReference type="ARBA" id="ARBA00023002"/>
    </source>
</evidence>
<evidence type="ECO:0000256" key="1">
    <source>
        <dbReference type="ARBA" id="ARBA00006484"/>
    </source>
</evidence>
<dbReference type="GeneID" id="107221468"/>
<keyword evidence="2" id="KW-0560">Oxidoreductase</keyword>
<evidence type="ECO:0000313" key="4">
    <source>
        <dbReference type="Proteomes" id="UP000829291"/>
    </source>
</evidence>
<dbReference type="PANTHER" id="PTHR44229:SF8">
    <property type="entry name" value="ALCOHOL DEHYDROGENASE-RELATED"/>
    <property type="match status" value="1"/>
</dbReference>
<dbReference type="InterPro" id="IPR002347">
    <property type="entry name" value="SDR_fam"/>
</dbReference>
<dbReference type="SUPFAM" id="SSF51735">
    <property type="entry name" value="NAD(P)-binding Rossmann-fold domains"/>
    <property type="match status" value="1"/>
</dbReference>
<dbReference type="Proteomes" id="UP000829291">
    <property type="component" value="Chromosome 7"/>
</dbReference>
<proteinExistence type="inferred from homology"/>